<dbReference type="SUPFAM" id="SSF49493">
    <property type="entry name" value="HSP40/DnaJ peptide-binding domain"/>
    <property type="match status" value="1"/>
</dbReference>
<dbReference type="GO" id="GO:0051082">
    <property type="term" value="F:unfolded protein binding"/>
    <property type="evidence" value="ECO:0007669"/>
    <property type="project" value="InterPro"/>
</dbReference>
<dbReference type="PANTHER" id="PTHR24078:SF553">
    <property type="entry name" value="DNAJ HOMOLOG SUBFAMILY B MEMBER 5"/>
    <property type="match status" value="1"/>
</dbReference>
<dbReference type="Proteomes" id="UP000821837">
    <property type="component" value="Chromosome 8"/>
</dbReference>
<protein>
    <recommendedName>
        <fullName evidence="2">Chaperone DnaJ C-terminal domain-containing protein</fullName>
    </recommendedName>
</protein>
<gene>
    <name evidence="3" type="ORF">HPB52_017201</name>
</gene>
<evidence type="ECO:0000259" key="2">
    <source>
        <dbReference type="Pfam" id="PF01556"/>
    </source>
</evidence>
<dbReference type="InterPro" id="IPR051339">
    <property type="entry name" value="DnaJ_subfamily_B"/>
</dbReference>
<dbReference type="Gene3D" id="2.60.260.20">
    <property type="entry name" value="Urease metallochaperone UreE, N-terminal domain"/>
    <property type="match status" value="1"/>
</dbReference>
<dbReference type="PANTHER" id="PTHR24078">
    <property type="entry name" value="DNAJ HOMOLOG SUBFAMILY C MEMBER"/>
    <property type="match status" value="1"/>
</dbReference>
<reference evidence="3" key="2">
    <citation type="submission" date="2021-09" db="EMBL/GenBank/DDBJ databases">
        <authorList>
            <person name="Jia N."/>
            <person name="Wang J."/>
            <person name="Shi W."/>
            <person name="Du L."/>
            <person name="Sun Y."/>
            <person name="Zhan W."/>
            <person name="Jiang J."/>
            <person name="Wang Q."/>
            <person name="Zhang B."/>
            <person name="Ji P."/>
            <person name="Sakyi L.B."/>
            <person name="Cui X."/>
            <person name="Yuan T."/>
            <person name="Jiang B."/>
            <person name="Yang W."/>
            <person name="Lam T.T.-Y."/>
            <person name="Chang Q."/>
            <person name="Ding S."/>
            <person name="Wang X."/>
            <person name="Zhu J."/>
            <person name="Ruan X."/>
            <person name="Zhao L."/>
            <person name="Wei J."/>
            <person name="Que T."/>
            <person name="Du C."/>
            <person name="Cheng J."/>
            <person name="Dai P."/>
            <person name="Han X."/>
            <person name="Huang E."/>
            <person name="Gao Y."/>
            <person name="Liu J."/>
            <person name="Shao H."/>
            <person name="Ye R."/>
            <person name="Li L."/>
            <person name="Wei W."/>
            <person name="Wang X."/>
            <person name="Wang C."/>
            <person name="Huo Q."/>
            <person name="Li W."/>
            <person name="Guo W."/>
            <person name="Chen H."/>
            <person name="Chen S."/>
            <person name="Zhou L."/>
            <person name="Zhou L."/>
            <person name="Ni X."/>
            <person name="Tian J."/>
            <person name="Zhou Y."/>
            <person name="Sheng Y."/>
            <person name="Liu T."/>
            <person name="Pan Y."/>
            <person name="Xia L."/>
            <person name="Li J."/>
            <person name="Zhao F."/>
            <person name="Cao W."/>
        </authorList>
    </citation>
    <scope>NUCLEOTIDE SEQUENCE</scope>
    <source>
        <strain evidence="3">Rsan-2018</strain>
        <tissue evidence="3">Larvae</tissue>
    </source>
</reference>
<dbReference type="InterPro" id="IPR008971">
    <property type="entry name" value="HSP40/DnaJ_pept-bd"/>
</dbReference>
<keyword evidence="1" id="KW-0143">Chaperone</keyword>
<dbReference type="FunFam" id="2.60.260.20:FF:000002">
    <property type="entry name" value="Dnaj homolog subfamily b member"/>
    <property type="match status" value="1"/>
</dbReference>
<dbReference type="GO" id="GO:0005829">
    <property type="term" value="C:cytosol"/>
    <property type="evidence" value="ECO:0007669"/>
    <property type="project" value="TreeGrafter"/>
</dbReference>
<dbReference type="EMBL" id="JABSTV010001254">
    <property type="protein sequence ID" value="KAH7939761.1"/>
    <property type="molecule type" value="Genomic_DNA"/>
</dbReference>
<dbReference type="VEuPathDB" id="VectorBase:RSAN_050493"/>
<proteinExistence type="predicted"/>
<organism evidence="3 4">
    <name type="scientific">Rhipicephalus sanguineus</name>
    <name type="common">Brown dog tick</name>
    <name type="synonym">Ixodes sanguineus</name>
    <dbReference type="NCBI Taxonomy" id="34632"/>
    <lineage>
        <taxon>Eukaryota</taxon>
        <taxon>Metazoa</taxon>
        <taxon>Ecdysozoa</taxon>
        <taxon>Arthropoda</taxon>
        <taxon>Chelicerata</taxon>
        <taxon>Arachnida</taxon>
        <taxon>Acari</taxon>
        <taxon>Parasitiformes</taxon>
        <taxon>Ixodida</taxon>
        <taxon>Ixodoidea</taxon>
        <taxon>Ixodidae</taxon>
        <taxon>Rhipicephalinae</taxon>
        <taxon>Rhipicephalus</taxon>
        <taxon>Rhipicephalus</taxon>
    </lineage>
</organism>
<evidence type="ECO:0000256" key="1">
    <source>
        <dbReference type="ARBA" id="ARBA00023186"/>
    </source>
</evidence>
<evidence type="ECO:0000313" key="3">
    <source>
        <dbReference type="EMBL" id="KAH7939761.1"/>
    </source>
</evidence>
<dbReference type="AlphaFoldDB" id="A0A9D4PEZ1"/>
<name>A0A9D4PEZ1_RHISA</name>
<keyword evidence="4" id="KW-1185">Reference proteome</keyword>
<accession>A0A9D4PEZ1</accession>
<dbReference type="GO" id="GO:0006457">
    <property type="term" value="P:protein folding"/>
    <property type="evidence" value="ECO:0007669"/>
    <property type="project" value="InterPro"/>
</dbReference>
<sequence>MSPSAVGDIRLEYSDCSKAAISSFLTSVEEGGKARFGGHRAHTRQWADPFNIGSCGRPKPTSTGPFSFGGDLFHNIHFDTAAKDREIRHDLSLTLEEVFRGCVKKMKVTRNVTSSDGRSQCREQKVLTINVKPGWKAGTKIRFEREGDRLPGRVPADIVRRLEQRALRHTTEIRTRCRTGVRLVCPERKGPGVLLCPETLQCLTSVNV</sequence>
<evidence type="ECO:0000313" key="4">
    <source>
        <dbReference type="Proteomes" id="UP000821837"/>
    </source>
</evidence>
<dbReference type="GO" id="GO:0051087">
    <property type="term" value="F:protein-folding chaperone binding"/>
    <property type="evidence" value="ECO:0007669"/>
    <property type="project" value="TreeGrafter"/>
</dbReference>
<feature type="domain" description="Chaperone DnaJ C-terminal" evidence="2">
    <location>
        <begin position="87"/>
        <end position="163"/>
    </location>
</feature>
<reference evidence="3" key="1">
    <citation type="journal article" date="2020" name="Cell">
        <title>Large-Scale Comparative Analyses of Tick Genomes Elucidate Their Genetic Diversity and Vector Capacities.</title>
        <authorList>
            <consortium name="Tick Genome and Microbiome Consortium (TIGMIC)"/>
            <person name="Jia N."/>
            <person name="Wang J."/>
            <person name="Shi W."/>
            <person name="Du L."/>
            <person name="Sun Y."/>
            <person name="Zhan W."/>
            <person name="Jiang J.F."/>
            <person name="Wang Q."/>
            <person name="Zhang B."/>
            <person name="Ji P."/>
            <person name="Bell-Sakyi L."/>
            <person name="Cui X.M."/>
            <person name="Yuan T.T."/>
            <person name="Jiang B.G."/>
            <person name="Yang W.F."/>
            <person name="Lam T.T."/>
            <person name="Chang Q.C."/>
            <person name="Ding S.J."/>
            <person name="Wang X.J."/>
            <person name="Zhu J.G."/>
            <person name="Ruan X.D."/>
            <person name="Zhao L."/>
            <person name="Wei J.T."/>
            <person name="Ye R.Z."/>
            <person name="Que T.C."/>
            <person name="Du C.H."/>
            <person name="Zhou Y.H."/>
            <person name="Cheng J.X."/>
            <person name="Dai P.F."/>
            <person name="Guo W.B."/>
            <person name="Han X.H."/>
            <person name="Huang E.J."/>
            <person name="Li L.F."/>
            <person name="Wei W."/>
            <person name="Gao Y.C."/>
            <person name="Liu J.Z."/>
            <person name="Shao H.Z."/>
            <person name="Wang X."/>
            <person name="Wang C.C."/>
            <person name="Yang T.C."/>
            <person name="Huo Q.B."/>
            <person name="Li W."/>
            <person name="Chen H.Y."/>
            <person name="Chen S.E."/>
            <person name="Zhou L.G."/>
            <person name="Ni X.B."/>
            <person name="Tian J.H."/>
            <person name="Sheng Y."/>
            <person name="Liu T."/>
            <person name="Pan Y.S."/>
            <person name="Xia L.Y."/>
            <person name="Li J."/>
            <person name="Zhao F."/>
            <person name="Cao W.C."/>
        </authorList>
    </citation>
    <scope>NUCLEOTIDE SEQUENCE</scope>
    <source>
        <strain evidence="3">Rsan-2018</strain>
    </source>
</reference>
<comment type="caution">
    <text evidence="3">The sequence shown here is derived from an EMBL/GenBank/DDBJ whole genome shotgun (WGS) entry which is preliminary data.</text>
</comment>
<dbReference type="Pfam" id="PF01556">
    <property type="entry name" value="DnaJ_C"/>
    <property type="match status" value="1"/>
</dbReference>
<dbReference type="InterPro" id="IPR002939">
    <property type="entry name" value="DnaJ_C"/>
</dbReference>